<reference evidence="4" key="1">
    <citation type="submission" date="2016-01" db="EMBL/GenBank/DDBJ databases">
        <title>Draft genome of Chromobacterium sp. F49.</title>
        <authorList>
            <person name="Hong K.W."/>
        </authorList>
    </citation>
    <scope>NUCLEOTIDE SEQUENCE [LARGE SCALE GENOMIC DNA]</scope>
    <source>
        <strain evidence="4">P7IIIA</strain>
    </source>
</reference>
<dbReference type="SUPFAM" id="SSF53448">
    <property type="entry name" value="Nucleotide-diphospho-sugar transferases"/>
    <property type="match status" value="1"/>
</dbReference>
<feature type="domain" description="Nucleotidyl transferase" evidence="1">
    <location>
        <begin position="4"/>
        <end position="265"/>
    </location>
</feature>
<evidence type="ECO:0000313" key="3">
    <source>
        <dbReference type="EMBL" id="KZE69016.1"/>
    </source>
</evidence>
<dbReference type="InterPro" id="IPR029044">
    <property type="entry name" value="Nucleotide-diphossugar_trans"/>
</dbReference>
<gene>
    <name evidence="3" type="ORF">AWM68_01750</name>
</gene>
<dbReference type="RefSeq" id="WP_066236363.1">
    <property type="nucleotide sequence ID" value="NZ_LRFC01000001.1"/>
</dbReference>
<dbReference type="InterPro" id="IPR011051">
    <property type="entry name" value="RmlC_Cupin_sf"/>
</dbReference>
<dbReference type="Gene3D" id="3.90.550.10">
    <property type="entry name" value="Spore Coat Polysaccharide Biosynthesis Protein SpsA, Chain A"/>
    <property type="match status" value="1"/>
</dbReference>
<dbReference type="InterPro" id="IPR005835">
    <property type="entry name" value="NTP_transferase_dom"/>
</dbReference>
<dbReference type="Pfam" id="PF01050">
    <property type="entry name" value="MannoseP_isomer"/>
    <property type="match status" value="1"/>
</dbReference>
<sequence length="450" mass="50853">MKILLLSGGSGKRLWPLSNQIRSKQFLKLLSTEKNKYESMLQRVCRHLDSVGLLTSTHIITCQDQEDLMNNQLDYPVPLIIEPVAKGTFSAISLAVTSFNSQPKSNVEEWVCVLPVDTFADLSFYHLLTQIPHILQNSKADLAHLGVEPQFPSDQFGYIVPANKTGDYYSISHFIEKPSTHIALQLIKKNALWNCGVYVFSIKYMLQFLKDLSLPTDYDQMQKIYGELPDISFDQMVAQKSNHSIVIPYQGQWEDIGTWGAFSKHMRSQVMGPGKLSQDSINTHIINELQQPIYVIGITDSMIVAGPDGILVANKEQSSVVKSFITDEPPRYVEKWWGNYKILEKSMTNEGKQSLTKIINVLPGCNISYQWHKERQEIWTIVSGTGEFILNDQLTSIKTGDVLQIAKGSRHAVKAVTPLQIIEVQLGSLLSEEDITRITYSWEEAVQLCK</sequence>
<evidence type="ECO:0000313" key="4">
    <source>
        <dbReference type="Proteomes" id="UP000076567"/>
    </source>
</evidence>
<dbReference type="InterPro" id="IPR001538">
    <property type="entry name" value="Man6P_isomerase-2_C"/>
</dbReference>
<dbReference type="GO" id="GO:0009298">
    <property type="term" value="P:GDP-mannose biosynthetic process"/>
    <property type="evidence" value="ECO:0007669"/>
    <property type="project" value="TreeGrafter"/>
</dbReference>
<evidence type="ECO:0008006" key="5">
    <source>
        <dbReference type="Google" id="ProtNLM"/>
    </source>
</evidence>
<dbReference type="SUPFAM" id="SSF51182">
    <property type="entry name" value="RmlC-like cupins"/>
    <property type="match status" value="1"/>
</dbReference>
<dbReference type="CDD" id="cd02213">
    <property type="entry name" value="cupin_PMI_typeII_C"/>
    <property type="match status" value="1"/>
</dbReference>
<feature type="domain" description="Mannose-6-phosphate isomerase type II C-terminal" evidence="2">
    <location>
        <begin position="333"/>
        <end position="438"/>
    </location>
</feature>
<dbReference type="PANTHER" id="PTHR46390">
    <property type="entry name" value="MANNOSE-1-PHOSPHATE GUANYLYLTRANSFERASE"/>
    <property type="match status" value="1"/>
</dbReference>
<dbReference type="Gene3D" id="2.60.120.10">
    <property type="entry name" value="Jelly Rolls"/>
    <property type="match status" value="1"/>
</dbReference>
<dbReference type="AlphaFoldDB" id="A0A161RWJ0"/>
<comment type="caution">
    <text evidence="3">The sequence shown here is derived from an EMBL/GenBank/DDBJ whole genome shotgun (WGS) entry which is preliminary data.</text>
</comment>
<dbReference type="InterPro" id="IPR051161">
    <property type="entry name" value="Mannose-6P_isomerase_type2"/>
</dbReference>
<dbReference type="GO" id="GO:0005976">
    <property type="term" value="P:polysaccharide metabolic process"/>
    <property type="evidence" value="ECO:0007669"/>
    <property type="project" value="InterPro"/>
</dbReference>
<accession>A0A161RWJ0</accession>
<evidence type="ECO:0000259" key="2">
    <source>
        <dbReference type="Pfam" id="PF01050"/>
    </source>
</evidence>
<name>A0A161RWJ0_9BACL</name>
<protein>
    <recommendedName>
        <fullName evidence="5">Mannose-1-phosphate guanylyltransferase</fullName>
    </recommendedName>
</protein>
<dbReference type="InterPro" id="IPR014710">
    <property type="entry name" value="RmlC-like_jellyroll"/>
</dbReference>
<proteinExistence type="predicted"/>
<dbReference type="Proteomes" id="UP000076567">
    <property type="component" value="Unassembled WGS sequence"/>
</dbReference>
<dbReference type="Pfam" id="PF00483">
    <property type="entry name" value="NTP_transferase"/>
    <property type="match status" value="1"/>
</dbReference>
<evidence type="ECO:0000259" key="1">
    <source>
        <dbReference type="Pfam" id="PF00483"/>
    </source>
</evidence>
<dbReference type="PANTHER" id="PTHR46390:SF1">
    <property type="entry name" value="MANNOSE-1-PHOSPHATE GUANYLYLTRANSFERASE"/>
    <property type="match status" value="1"/>
</dbReference>
<dbReference type="EMBL" id="LRFC01000001">
    <property type="protein sequence ID" value="KZE69016.1"/>
    <property type="molecule type" value="Genomic_DNA"/>
</dbReference>
<organism evidence="3 4">
    <name type="scientific">Fictibacillus phosphorivorans</name>
    <dbReference type="NCBI Taxonomy" id="1221500"/>
    <lineage>
        <taxon>Bacteria</taxon>
        <taxon>Bacillati</taxon>
        <taxon>Bacillota</taxon>
        <taxon>Bacilli</taxon>
        <taxon>Bacillales</taxon>
        <taxon>Fictibacillaceae</taxon>
        <taxon>Fictibacillus</taxon>
    </lineage>
</organism>
<keyword evidence="4" id="KW-1185">Reference proteome</keyword>
<dbReference type="GO" id="GO:0004475">
    <property type="term" value="F:mannose-1-phosphate guanylyltransferase (GTP) activity"/>
    <property type="evidence" value="ECO:0007669"/>
    <property type="project" value="TreeGrafter"/>
</dbReference>